<proteinExistence type="inferred from homology"/>
<evidence type="ECO:0000313" key="4">
    <source>
        <dbReference type="Proteomes" id="UP000001593"/>
    </source>
</evidence>
<accession>A7TBF3</accession>
<comment type="caution">
    <text evidence="1">Lacks conserved residue(s) required for the propagation of feature annotation.</text>
</comment>
<dbReference type="PhylomeDB" id="A7TBF3"/>
<dbReference type="EMBL" id="DS475175">
    <property type="protein sequence ID" value="EDO26654.1"/>
    <property type="molecule type" value="Genomic_DNA"/>
</dbReference>
<keyword evidence="1" id="KW-0694">RNA-binding</keyword>
<keyword evidence="1" id="KW-0489">Methyltransferase</keyword>
<dbReference type="GO" id="GO:0001510">
    <property type="term" value="P:RNA methylation"/>
    <property type="evidence" value="ECO:0007669"/>
    <property type="project" value="InterPro"/>
</dbReference>
<dbReference type="InParanoid" id="A7TBF3"/>
<dbReference type="AlphaFoldDB" id="A7TBF3"/>
<dbReference type="eggNOG" id="KOG2360">
    <property type="taxonomic scope" value="Eukaryota"/>
</dbReference>
<dbReference type="Proteomes" id="UP000001593">
    <property type="component" value="Unassembled WGS sequence"/>
</dbReference>
<evidence type="ECO:0000313" key="3">
    <source>
        <dbReference type="EMBL" id="EDO26654.1"/>
    </source>
</evidence>
<protein>
    <recommendedName>
        <fullName evidence="2">SAM-dependent MTase RsmB/NOP-type domain-containing protein</fullName>
    </recommendedName>
</protein>
<keyword evidence="1" id="KW-0949">S-adenosyl-L-methionine</keyword>
<comment type="similarity">
    <text evidence="1">Belongs to the class I-like SAM-binding methyltransferase superfamily. RsmB/NOP family.</text>
</comment>
<dbReference type="PANTHER" id="PTHR22807">
    <property type="entry name" value="NOP2 YEAST -RELATED NOL1/NOP2/FMU SUN DOMAIN-CONTAINING"/>
    <property type="match status" value="1"/>
</dbReference>
<feature type="non-terminal residue" evidence="3">
    <location>
        <position position="1"/>
    </location>
</feature>
<sequence>RLESLADFQLSVLTHAFSFPAVKKVAYSTCSIHSQENEDVVHKALKVSQGQFELAHALESWPSRGLPVFQGGEN</sequence>
<dbReference type="InterPro" id="IPR029063">
    <property type="entry name" value="SAM-dependent_MTases_sf"/>
</dbReference>
<dbReference type="STRING" id="45351.A7TBF3"/>
<organism evidence="3 4">
    <name type="scientific">Nematostella vectensis</name>
    <name type="common">Starlet sea anemone</name>
    <dbReference type="NCBI Taxonomy" id="45351"/>
    <lineage>
        <taxon>Eukaryota</taxon>
        <taxon>Metazoa</taxon>
        <taxon>Cnidaria</taxon>
        <taxon>Anthozoa</taxon>
        <taxon>Hexacorallia</taxon>
        <taxon>Actiniaria</taxon>
        <taxon>Edwardsiidae</taxon>
        <taxon>Nematostella</taxon>
    </lineage>
</organism>
<dbReference type="GO" id="GO:0003723">
    <property type="term" value="F:RNA binding"/>
    <property type="evidence" value="ECO:0007669"/>
    <property type="project" value="UniProtKB-UniRule"/>
</dbReference>
<dbReference type="PANTHER" id="PTHR22807:SF4">
    <property type="entry name" value="28S RRNA (CYTOSINE-C(5))-METHYLTRANSFERASE"/>
    <property type="match status" value="1"/>
</dbReference>
<dbReference type="InterPro" id="IPR001678">
    <property type="entry name" value="MeTrfase_RsmB-F_NOP2_dom"/>
</dbReference>
<dbReference type="HOGENOM" id="CLU_2694970_0_0_1"/>
<keyword evidence="1" id="KW-0808">Transferase</keyword>
<dbReference type="PROSITE" id="PS51686">
    <property type="entry name" value="SAM_MT_RSMB_NOP"/>
    <property type="match status" value="1"/>
</dbReference>
<feature type="active site" description="Nucleophile" evidence="1">
    <location>
        <position position="30"/>
    </location>
</feature>
<keyword evidence="4" id="KW-1185">Reference proteome</keyword>
<reference evidence="3 4" key="1">
    <citation type="journal article" date="2007" name="Science">
        <title>Sea anemone genome reveals ancestral eumetazoan gene repertoire and genomic organization.</title>
        <authorList>
            <person name="Putnam N.H."/>
            <person name="Srivastava M."/>
            <person name="Hellsten U."/>
            <person name="Dirks B."/>
            <person name="Chapman J."/>
            <person name="Salamov A."/>
            <person name="Terry A."/>
            <person name="Shapiro H."/>
            <person name="Lindquist E."/>
            <person name="Kapitonov V.V."/>
            <person name="Jurka J."/>
            <person name="Genikhovich G."/>
            <person name="Grigoriev I.V."/>
            <person name="Lucas S.M."/>
            <person name="Steele R.E."/>
            <person name="Finnerty J.R."/>
            <person name="Technau U."/>
            <person name="Martindale M.Q."/>
            <person name="Rokhsar D.S."/>
        </authorList>
    </citation>
    <scope>NUCLEOTIDE SEQUENCE [LARGE SCALE GENOMIC DNA]</scope>
    <source>
        <strain evidence="4">CH2 X CH6</strain>
    </source>
</reference>
<name>A7TBF3_NEMVE</name>
<gene>
    <name evidence="3" type="ORF">NEMVEDRAFT_v1g153500</name>
</gene>
<dbReference type="Gene3D" id="3.40.50.150">
    <property type="entry name" value="Vaccinia Virus protein VP39"/>
    <property type="match status" value="1"/>
</dbReference>
<dbReference type="SUPFAM" id="SSF53335">
    <property type="entry name" value="S-adenosyl-L-methionine-dependent methyltransferases"/>
    <property type="match status" value="1"/>
</dbReference>
<feature type="domain" description="SAM-dependent MTase RsmB/NOP-type" evidence="2">
    <location>
        <begin position="1"/>
        <end position="74"/>
    </location>
</feature>
<evidence type="ECO:0000256" key="1">
    <source>
        <dbReference type="PROSITE-ProRule" id="PRU01023"/>
    </source>
</evidence>
<dbReference type="GO" id="GO:0008173">
    <property type="term" value="F:RNA methyltransferase activity"/>
    <property type="evidence" value="ECO:0007669"/>
    <property type="project" value="InterPro"/>
</dbReference>
<evidence type="ECO:0000259" key="2">
    <source>
        <dbReference type="PROSITE" id="PS51686"/>
    </source>
</evidence>
<dbReference type="InterPro" id="IPR023267">
    <property type="entry name" value="RCMT"/>
</dbReference>